<evidence type="ECO:0000313" key="3">
    <source>
        <dbReference type="Proteomes" id="UP000218022"/>
    </source>
</evidence>
<dbReference type="EMBL" id="MTZV01000006">
    <property type="protein sequence ID" value="PCE22918.1"/>
    <property type="molecule type" value="Genomic_DNA"/>
</dbReference>
<feature type="chain" id="PRO_5013150337" description="DUF2946 family protein" evidence="1">
    <location>
        <begin position="31"/>
        <end position="127"/>
    </location>
</feature>
<name>A0A2A4ER71_9BURK</name>
<comment type="caution">
    <text evidence="2">The sequence shown here is derived from an EMBL/GenBank/DDBJ whole genome shotgun (WGS) entry which is preliminary data.</text>
</comment>
<evidence type="ECO:0008006" key="4">
    <source>
        <dbReference type="Google" id="ProtNLM"/>
    </source>
</evidence>
<dbReference type="Proteomes" id="UP000218022">
    <property type="component" value="Unassembled WGS sequence"/>
</dbReference>
<reference evidence="2 3" key="1">
    <citation type="submission" date="2017-01" db="EMBL/GenBank/DDBJ databases">
        <title>Whole-Genome Shotgun Sequencing of Two beta-Proteobacterial Species in Search of the Bulgecin Biosynthetic Cluster.</title>
        <authorList>
            <person name="Horsman M.E."/>
            <person name="Marous D.R."/>
            <person name="Li R."/>
            <person name="Oliver R.A."/>
            <person name="Byun B."/>
            <person name="Emrich S.J."/>
            <person name="Boggess B."/>
            <person name="Townsend C.A."/>
            <person name="Mobashery S."/>
        </authorList>
    </citation>
    <scope>NUCLEOTIDE SEQUENCE [LARGE SCALE GENOMIC DNA]</scope>
    <source>
        <strain evidence="2 3">ATCC 31363</strain>
    </source>
</reference>
<feature type="signal peptide" evidence="1">
    <location>
        <begin position="1"/>
        <end position="30"/>
    </location>
</feature>
<evidence type="ECO:0000313" key="2">
    <source>
        <dbReference type="EMBL" id="PCE22918.1"/>
    </source>
</evidence>
<protein>
    <recommendedName>
        <fullName evidence="4">DUF2946 family protein</fullName>
    </recommendedName>
</protein>
<sequence length="127" mass="13470">MPHRRLQRIGSFLALFAMLLATLAPTVSQALEAHGRLDTALRYYCSAQTPADGTGHSAPDSTGFHWQACGYCSLLSHLPVVPGAVAAPAQTTTFSTDLVVRVSAVTRAQTVRTPAQPRAPPAIARFS</sequence>
<accession>A0A2A4ER71</accession>
<organism evidence="2 3">
    <name type="scientific">Paraburkholderia acidicola</name>
    <dbReference type="NCBI Taxonomy" id="1912599"/>
    <lineage>
        <taxon>Bacteria</taxon>
        <taxon>Pseudomonadati</taxon>
        <taxon>Pseudomonadota</taxon>
        <taxon>Betaproteobacteria</taxon>
        <taxon>Burkholderiales</taxon>
        <taxon>Burkholderiaceae</taxon>
        <taxon>Paraburkholderia</taxon>
    </lineage>
</organism>
<dbReference type="Pfam" id="PF11162">
    <property type="entry name" value="DUF2946"/>
    <property type="match status" value="1"/>
</dbReference>
<evidence type="ECO:0000256" key="1">
    <source>
        <dbReference type="SAM" id="SignalP"/>
    </source>
</evidence>
<dbReference type="RefSeq" id="WP_096724921.1">
    <property type="nucleotide sequence ID" value="NZ_MTZV01000006.1"/>
</dbReference>
<dbReference type="InterPro" id="IPR021333">
    <property type="entry name" value="DUF2946"/>
</dbReference>
<gene>
    <name evidence="2" type="ORF">BWP39_24865</name>
</gene>
<dbReference type="AlphaFoldDB" id="A0A2A4ER71"/>
<proteinExistence type="predicted"/>
<keyword evidence="1" id="KW-0732">Signal</keyword>